<keyword evidence="10" id="KW-1185">Reference proteome</keyword>
<dbReference type="GO" id="GO:0020037">
    <property type="term" value="F:heme binding"/>
    <property type="evidence" value="ECO:0007669"/>
    <property type="project" value="InterPro"/>
</dbReference>
<dbReference type="AlphaFoldDB" id="A0A7Y0LAI5"/>
<keyword evidence="1" id="KW-0813">Transport</keyword>
<evidence type="ECO:0000256" key="6">
    <source>
        <dbReference type="PROSITE-ProRule" id="PRU00433"/>
    </source>
</evidence>
<evidence type="ECO:0000313" key="10">
    <source>
        <dbReference type="Proteomes" id="UP000568664"/>
    </source>
</evidence>
<dbReference type="Proteomes" id="UP000568664">
    <property type="component" value="Unassembled WGS sequence"/>
</dbReference>
<keyword evidence="4" id="KW-0249">Electron transport</keyword>
<evidence type="ECO:0000256" key="1">
    <source>
        <dbReference type="ARBA" id="ARBA00022448"/>
    </source>
</evidence>
<reference evidence="9 10" key="1">
    <citation type="submission" date="2020-04" db="EMBL/GenBank/DDBJ databases">
        <title>Thalassotalea sp. M1531, isolated from the surface of marine red alga.</title>
        <authorList>
            <person name="Pang L."/>
            <person name="Lu D.-C."/>
        </authorList>
    </citation>
    <scope>NUCLEOTIDE SEQUENCE [LARGE SCALE GENOMIC DNA]</scope>
    <source>
        <strain evidence="9 10">M1531</strain>
    </source>
</reference>
<gene>
    <name evidence="9" type="ORF">HII17_03600</name>
</gene>
<sequence>MKKMTLAIATAAMMAAPAFAADVAAGKAKSGMCAACHGAAGISAVPMYPNLAGQKEAYLVKQLKDFKSGSRKDPVMAPMAMPLSDADIANISAYYASLK</sequence>
<evidence type="ECO:0000256" key="2">
    <source>
        <dbReference type="ARBA" id="ARBA00022617"/>
    </source>
</evidence>
<evidence type="ECO:0000256" key="7">
    <source>
        <dbReference type="SAM" id="SignalP"/>
    </source>
</evidence>
<dbReference type="PROSITE" id="PS51007">
    <property type="entry name" value="CYTC"/>
    <property type="match status" value="1"/>
</dbReference>
<keyword evidence="3 6" id="KW-0479">Metal-binding</keyword>
<dbReference type="EMBL" id="JABBXH010000001">
    <property type="protein sequence ID" value="NMP30638.1"/>
    <property type="molecule type" value="Genomic_DNA"/>
</dbReference>
<feature type="domain" description="Cytochrome c" evidence="8">
    <location>
        <begin position="21"/>
        <end position="99"/>
    </location>
</feature>
<feature type="signal peptide" evidence="7">
    <location>
        <begin position="1"/>
        <end position="20"/>
    </location>
</feature>
<comment type="caution">
    <text evidence="9">The sequence shown here is derived from an EMBL/GenBank/DDBJ whole genome shotgun (WGS) entry which is preliminary data.</text>
</comment>
<feature type="chain" id="PRO_5031399778" evidence="7">
    <location>
        <begin position="21"/>
        <end position="99"/>
    </location>
</feature>
<dbReference type="InterPro" id="IPR009056">
    <property type="entry name" value="Cyt_c-like_dom"/>
</dbReference>
<dbReference type="Pfam" id="PF00034">
    <property type="entry name" value="Cytochrom_C"/>
    <property type="match status" value="1"/>
</dbReference>
<proteinExistence type="predicted"/>
<accession>A0A7Y0LAI5</accession>
<dbReference type="GO" id="GO:0046872">
    <property type="term" value="F:metal ion binding"/>
    <property type="evidence" value="ECO:0007669"/>
    <property type="project" value="UniProtKB-KW"/>
</dbReference>
<evidence type="ECO:0000259" key="8">
    <source>
        <dbReference type="PROSITE" id="PS51007"/>
    </source>
</evidence>
<dbReference type="PANTHER" id="PTHR33751:SF9">
    <property type="entry name" value="CYTOCHROME C4"/>
    <property type="match status" value="1"/>
</dbReference>
<dbReference type="InterPro" id="IPR036909">
    <property type="entry name" value="Cyt_c-like_dom_sf"/>
</dbReference>
<dbReference type="InterPro" id="IPR050597">
    <property type="entry name" value="Cytochrome_c_Oxidase_Subunit"/>
</dbReference>
<organism evidence="9 10">
    <name type="scientific">Thalassotalea algicola</name>
    <dbReference type="NCBI Taxonomy" id="2716224"/>
    <lineage>
        <taxon>Bacteria</taxon>
        <taxon>Pseudomonadati</taxon>
        <taxon>Pseudomonadota</taxon>
        <taxon>Gammaproteobacteria</taxon>
        <taxon>Alteromonadales</taxon>
        <taxon>Colwelliaceae</taxon>
        <taxon>Thalassotalea</taxon>
    </lineage>
</organism>
<dbReference type="RefSeq" id="WP_169073927.1">
    <property type="nucleotide sequence ID" value="NZ_JABBXH010000001.1"/>
</dbReference>
<evidence type="ECO:0000256" key="3">
    <source>
        <dbReference type="ARBA" id="ARBA00022723"/>
    </source>
</evidence>
<keyword evidence="2 6" id="KW-0349">Heme</keyword>
<evidence type="ECO:0000256" key="4">
    <source>
        <dbReference type="ARBA" id="ARBA00022982"/>
    </source>
</evidence>
<evidence type="ECO:0000313" key="9">
    <source>
        <dbReference type="EMBL" id="NMP30638.1"/>
    </source>
</evidence>
<dbReference type="PANTHER" id="PTHR33751">
    <property type="entry name" value="CBB3-TYPE CYTOCHROME C OXIDASE SUBUNIT FIXP"/>
    <property type="match status" value="1"/>
</dbReference>
<dbReference type="SUPFAM" id="SSF46626">
    <property type="entry name" value="Cytochrome c"/>
    <property type="match status" value="1"/>
</dbReference>
<dbReference type="GO" id="GO:0009055">
    <property type="term" value="F:electron transfer activity"/>
    <property type="evidence" value="ECO:0007669"/>
    <property type="project" value="InterPro"/>
</dbReference>
<evidence type="ECO:0000256" key="5">
    <source>
        <dbReference type="ARBA" id="ARBA00023004"/>
    </source>
</evidence>
<keyword evidence="5 6" id="KW-0408">Iron</keyword>
<name>A0A7Y0LAI5_9GAMM</name>
<protein>
    <submittedName>
        <fullName evidence="9">Cytochrome c</fullName>
    </submittedName>
</protein>
<dbReference type="Gene3D" id="1.10.760.10">
    <property type="entry name" value="Cytochrome c-like domain"/>
    <property type="match status" value="1"/>
</dbReference>
<keyword evidence="7" id="KW-0732">Signal</keyword>